<feature type="compositionally biased region" description="Low complexity" evidence="1">
    <location>
        <begin position="143"/>
        <end position="157"/>
    </location>
</feature>
<organism evidence="3 4">
    <name type="scientific">Aphanomyces euteiches</name>
    <dbReference type="NCBI Taxonomy" id="100861"/>
    <lineage>
        <taxon>Eukaryota</taxon>
        <taxon>Sar</taxon>
        <taxon>Stramenopiles</taxon>
        <taxon>Oomycota</taxon>
        <taxon>Saprolegniomycetes</taxon>
        <taxon>Saprolegniales</taxon>
        <taxon>Verrucalvaceae</taxon>
        <taxon>Aphanomyces</taxon>
    </lineage>
</organism>
<evidence type="ECO:0000313" key="4">
    <source>
        <dbReference type="Proteomes" id="UP000481153"/>
    </source>
</evidence>
<feature type="domain" description="Reverse transcriptase" evidence="2">
    <location>
        <begin position="863"/>
        <end position="1047"/>
    </location>
</feature>
<evidence type="ECO:0000259" key="2">
    <source>
        <dbReference type="PROSITE" id="PS50878"/>
    </source>
</evidence>
<dbReference type="InterPro" id="IPR036691">
    <property type="entry name" value="Endo/exonu/phosph_ase_sf"/>
</dbReference>
<dbReference type="SUPFAM" id="SSF56672">
    <property type="entry name" value="DNA/RNA polymerases"/>
    <property type="match status" value="1"/>
</dbReference>
<comment type="caution">
    <text evidence="3">The sequence shown here is derived from an EMBL/GenBank/DDBJ whole genome shotgun (WGS) entry which is preliminary data.</text>
</comment>
<sequence length="1047" mass="121399">MGVECFPRSKIPLADHHYMDIIGLGHSFDYMELFTKLLTKRFRPVHITPKEMDKNSNMSSGDIRVYFAEESISSGLVKNHQPIQQIIFNRAKYPVRCKNDNHPRIGTFRDASLYCLDLDEDDEKARHQSPPSKEASDKDSEQQSEPQPESQAGSQSPKSTEEDAASSNSSQSVNKPTPREKLTDDISNAGSEYTLTRKSRNELKKKSQQGKPPRVGVAVDDWNISDIAQTMVKTTEQMNPTESLAAAHKAKANYLKLAAKFTTLIDWEKCLELIRQEPLGSYLALDHIRRVDPSEYKNILERHLHQRLQSATFHIDTMSGTQAFQTIFKDKPTTRDGIMTAFNSLLQQIQPTELQGELMWAQWDLILQCLVPQLCNCDAWVLYYTKHTVNWLPTQHMRLLSNDSLHRLLLSPLGEKLLGWLQSQKWEDDSVETLVNFKSQSPGTFALALQITPQDRSIQNRYMTIRTQWQGTEVFFHNIYAPVQHADKATFFHQLPTNFAHDSIHFAFGDFNIPIHEHLDATQFNDHHEQGKTAMMEWLLELSMEDIWRLNNPDTLTHSSPSRQNRIDYGFVDTSIVDESRSYSKYVEPVHGDHLALTVILEPKDTKLGRPKWKFPRELASDSQYKTFIEEATGELLQHWSNTPQLNLGISWLKWKKWIRRETKDYYKQFKHSRLQTLHEANILMRTNKAQYLLGEITQQQYNISKDVHKEIRAQYHEFNMDQRFEFHATQMEAPTKFFFRKPRDTVAARTISEVKDTDGAMQTKQSEIEKTFVEHWTHIMNTETTTAVNQHETQTKMWSNIESKLSDDEAKWLDDELTPADFTASIKYQSNNKSPGPDGFAAEFFKMHPVNFGKIFHKLFQYQFERQALLKPQQTSLITLLPKTGDPTYAGNYRPIALLPPEIKILTKIFTNRLKHLVPKHVHHQQKGFISDRSMHHHIIALQSLQRLMKQTKTESYATFLDFEKAYDRLDWKYMVGTLQQMNFGNNFIKWVNMLYAQPQCHLLINGHATRAIKQTRGVRQGDPLSPILFTLALEPLHAMLRNTNT</sequence>
<dbReference type="Pfam" id="PF00078">
    <property type="entry name" value="RVT_1"/>
    <property type="match status" value="1"/>
</dbReference>
<dbReference type="SUPFAM" id="SSF56219">
    <property type="entry name" value="DNase I-like"/>
    <property type="match status" value="1"/>
</dbReference>
<dbReference type="PANTHER" id="PTHR19446">
    <property type="entry name" value="REVERSE TRANSCRIPTASES"/>
    <property type="match status" value="1"/>
</dbReference>
<dbReference type="VEuPathDB" id="FungiDB:AeMF1_021419"/>
<accession>A0A6G0W4Z8</accession>
<dbReference type="VEuPathDB" id="FungiDB:AeMF1_020977"/>
<dbReference type="PROSITE" id="PS50878">
    <property type="entry name" value="RT_POL"/>
    <property type="match status" value="1"/>
</dbReference>
<dbReference type="Proteomes" id="UP000481153">
    <property type="component" value="Unassembled WGS sequence"/>
</dbReference>
<feature type="compositionally biased region" description="Polar residues" evidence="1">
    <location>
        <begin position="165"/>
        <end position="175"/>
    </location>
</feature>
<gene>
    <name evidence="3" type="ORF">Ae201684_018877</name>
</gene>
<evidence type="ECO:0000256" key="1">
    <source>
        <dbReference type="SAM" id="MobiDB-lite"/>
    </source>
</evidence>
<proteinExistence type="predicted"/>
<keyword evidence="4" id="KW-1185">Reference proteome</keyword>
<dbReference type="InterPro" id="IPR043502">
    <property type="entry name" value="DNA/RNA_pol_sf"/>
</dbReference>
<evidence type="ECO:0000313" key="3">
    <source>
        <dbReference type="EMBL" id="KAF0721811.1"/>
    </source>
</evidence>
<feature type="compositionally biased region" description="Polar residues" evidence="1">
    <location>
        <begin position="185"/>
        <end position="196"/>
    </location>
</feature>
<dbReference type="AlphaFoldDB" id="A0A6G0W4Z8"/>
<dbReference type="CDD" id="cd01650">
    <property type="entry name" value="RT_nLTR_like"/>
    <property type="match status" value="1"/>
</dbReference>
<dbReference type="EMBL" id="VJMJ01000363">
    <property type="protein sequence ID" value="KAF0721811.1"/>
    <property type="molecule type" value="Genomic_DNA"/>
</dbReference>
<reference evidence="3 4" key="1">
    <citation type="submission" date="2019-07" db="EMBL/GenBank/DDBJ databases">
        <title>Genomics analysis of Aphanomyces spp. identifies a new class of oomycete effector associated with host adaptation.</title>
        <authorList>
            <person name="Gaulin E."/>
        </authorList>
    </citation>
    <scope>NUCLEOTIDE SEQUENCE [LARGE SCALE GENOMIC DNA]</scope>
    <source>
        <strain evidence="3 4">ATCC 201684</strain>
    </source>
</reference>
<feature type="region of interest" description="Disordered" evidence="1">
    <location>
        <begin position="121"/>
        <end position="216"/>
    </location>
</feature>
<name>A0A6G0W4Z8_9STRA</name>
<dbReference type="Gene3D" id="3.60.10.10">
    <property type="entry name" value="Endonuclease/exonuclease/phosphatase"/>
    <property type="match status" value="1"/>
</dbReference>
<protein>
    <recommendedName>
        <fullName evidence="2">Reverse transcriptase domain-containing protein</fullName>
    </recommendedName>
</protein>
<dbReference type="InterPro" id="IPR000477">
    <property type="entry name" value="RT_dom"/>
</dbReference>